<comment type="caution">
    <text evidence="3">The sequence shown here is derived from an EMBL/GenBank/DDBJ whole genome shotgun (WGS) entry which is preliminary data.</text>
</comment>
<evidence type="ECO:0000313" key="4">
    <source>
        <dbReference type="Proteomes" id="UP001231518"/>
    </source>
</evidence>
<protein>
    <recommendedName>
        <fullName evidence="2">FP protein C-terminal domain-containing protein</fullName>
    </recommendedName>
</protein>
<dbReference type="Pfam" id="PF25298">
    <property type="entry name" value="Baculo_FP_2nd"/>
    <property type="match status" value="1"/>
</dbReference>
<dbReference type="EMBL" id="JARGEI010000015">
    <property type="protein sequence ID" value="KAJ8718791.1"/>
    <property type="molecule type" value="Genomic_DNA"/>
</dbReference>
<feature type="region of interest" description="Disordered" evidence="1">
    <location>
        <begin position="1"/>
        <end position="28"/>
    </location>
</feature>
<reference evidence="3" key="1">
    <citation type="submission" date="2023-03" db="EMBL/GenBank/DDBJ databases">
        <title>Chromosome-level genomes of two armyworms, Mythimna separata and Mythimna loreyi, provide insights into the biosynthesis and reception of sex pheromones.</title>
        <authorList>
            <person name="Zhao H."/>
        </authorList>
    </citation>
    <scope>NUCLEOTIDE SEQUENCE</scope>
    <source>
        <strain evidence="3">BeijingLab</strain>
        <tissue evidence="3">Pupa</tissue>
    </source>
</reference>
<evidence type="ECO:0000313" key="3">
    <source>
        <dbReference type="EMBL" id="KAJ8718791.1"/>
    </source>
</evidence>
<organism evidence="3 4">
    <name type="scientific">Mythimna separata</name>
    <name type="common">Oriental armyworm</name>
    <name type="synonym">Pseudaletia separata</name>
    <dbReference type="NCBI Taxonomy" id="271217"/>
    <lineage>
        <taxon>Eukaryota</taxon>
        <taxon>Metazoa</taxon>
        <taxon>Ecdysozoa</taxon>
        <taxon>Arthropoda</taxon>
        <taxon>Hexapoda</taxon>
        <taxon>Insecta</taxon>
        <taxon>Pterygota</taxon>
        <taxon>Neoptera</taxon>
        <taxon>Endopterygota</taxon>
        <taxon>Lepidoptera</taxon>
        <taxon>Glossata</taxon>
        <taxon>Ditrysia</taxon>
        <taxon>Noctuoidea</taxon>
        <taxon>Noctuidae</taxon>
        <taxon>Noctuinae</taxon>
        <taxon>Hadenini</taxon>
        <taxon>Mythimna</taxon>
    </lineage>
</organism>
<evidence type="ECO:0000256" key="1">
    <source>
        <dbReference type="SAM" id="MobiDB-lite"/>
    </source>
</evidence>
<accession>A0AAD7YLH2</accession>
<keyword evidence="4" id="KW-1185">Reference proteome</keyword>
<dbReference type="Proteomes" id="UP001231518">
    <property type="component" value="Chromosome 8"/>
</dbReference>
<gene>
    <name evidence="3" type="ORF">PYW07_016347</name>
</gene>
<proteinExistence type="predicted"/>
<name>A0AAD7YLH2_MYTSE</name>
<feature type="domain" description="FP protein C-terminal" evidence="2">
    <location>
        <begin position="249"/>
        <end position="296"/>
    </location>
</feature>
<dbReference type="AlphaFoldDB" id="A0AAD7YLH2"/>
<sequence>MSVRRTPPRGNSKLISPTQFGSDPALYTPESQQQVDLNIAKRSKRRLSNPSTTADISLSDLLTKMDEIKEQQDGKFTTLELSLKELTCQNAEINKSMILLSEKYDDVLSELKILQQENYSLKSHIKTLDAKIEHFEKGARSTMVELKNVPDTVSENKEQLVEIAKKIGNVINVPILDSDIRDISRLKLKDKTTGPIIVDFTSTIKREHYIKAAGSYNKANREKRLSTTNLNMVGPAKPIYVAESLPASIRRLHYMTRLFAKKHNYEHCWTSYGKVFLKRKEGQPRRRVYCEEDLLNMEKTI</sequence>
<evidence type="ECO:0000259" key="2">
    <source>
        <dbReference type="Pfam" id="PF25298"/>
    </source>
</evidence>
<dbReference type="InterPro" id="IPR057251">
    <property type="entry name" value="FP_C"/>
</dbReference>